<accession>A0A9P7ZES8</accession>
<dbReference type="Pfam" id="PF00172">
    <property type="entry name" value="Zn_clus"/>
    <property type="match status" value="1"/>
</dbReference>
<dbReference type="GeneID" id="70295042"/>
<dbReference type="RefSeq" id="XP_046114743.1">
    <property type="nucleotide sequence ID" value="XM_046264139.1"/>
</dbReference>
<evidence type="ECO:0000259" key="4">
    <source>
        <dbReference type="PROSITE" id="PS50048"/>
    </source>
</evidence>
<dbReference type="PROSITE" id="PS00463">
    <property type="entry name" value="ZN2_CY6_FUNGAL_1"/>
    <property type="match status" value="1"/>
</dbReference>
<dbReference type="AlphaFoldDB" id="A0A9P7ZES8"/>
<feature type="region of interest" description="Disordered" evidence="3">
    <location>
        <begin position="607"/>
        <end position="640"/>
    </location>
</feature>
<feature type="region of interest" description="Disordered" evidence="3">
    <location>
        <begin position="129"/>
        <end position="148"/>
    </location>
</feature>
<dbReference type="GO" id="GO:0000981">
    <property type="term" value="F:DNA-binding transcription factor activity, RNA polymerase II-specific"/>
    <property type="evidence" value="ECO:0007669"/>
    <property type="project" value="InterPro"/>
</dbReference>
<dbReference type="SUPFAM" id="SSF57701">
    <property type="entry name" value="Zn2/Cys6 DNA-binding domain"/>
    <property type="match status" value="1"/>
</dbReference>
<dbReference type="EMBL" id="MU251273">
    <property type="protein sequence ID" value="KAG9250819.1"/>
    <property type="molecule type" value="Genomic_DNA"/>
</dbReference>
<dbReference type="InterPro" id="IPR052761">
    <property type="entry name" value="Fungal_Detox/Toxin_TFs"/>
</dbReference>
<dbReference type="Proteomes" id="UP000887229">
    <property type="component" value="Unassembled WGS sequence"/>
</dbReference>
<name>A0A9P7ZES8_9HYPO</name>
<keyword evidence="2" id="KW-0539">Nucleus</keyword>
<evidence type="ECO:0000256" key="1">
    <source>
        <dbReference type="ARBA" id="ARBA00022723"/>
    </source>
</evidence>
<comment type="caution">
    <text evidence="5">The sequence shown here is derived from an EMBL/GenBank/DDBJ whole genome shotgun (WGS) entry which is preliminary data.</text>
</comment>
<proteinExistence type="predicted"/>
<evidence type="ECO:0000256" key="2">
    <source>
        <dbReference type="ARBA" id="ARBA00023242"/>
    </source>
</evidence>
<evidence type="ECO:0000313" key="5">
    <source>
        <dbReference type="EMBL" id="KAG9250819.1"/>
    </source>
</evidence>
<dbReference type="Gene3D" id="4.10.240.10">
    <property type="entry name" value="Zn(2)-C6 fungal-type DNA-binding domain"/>
    <property type="match status" value="1"/>
</dbReference>
<feature type="compositionally biased region" description="Polar residues" evidence="3">
    <location>
        <begin position="58"/>
        <end position="70"/>
    </location>
</feature>
<dbReference type="PANTHER" id="PTHR47425">
    <property type="entry name" value="FARB-RELATED"/>
    <property type="match status" value="1"/>
</dbReference>
<feature type="domain" description="Zn(2)-C6 fungal-type" evidence="4">
    <location>
        <begin position="12"/>
        <end position="42"/>
    </location>
</feature>
<protein>
    <submittedName>
        <fullName evidence="5">Zn(II)2Cys6 transcription factor</fullName>
    </submittedName>
</protein>
<evidence type="ECO:0000256" key="3">
    <source>
        <dbReference type="SAM" id="MobiDB-lite"/>
    </source>
</evidence>
<dbReference type="PROSITE" id="PS50048">
    <property type="entry name" value="ZN2_CY6_FUNGAL_2"/>
    <property type="match status" value="1"/>
</dbReference>
<dbReference type="GO" id="GO:0008270">
    <property type="term" value="F:zinc ion binding"/>
    <property type="evidence" value="ECO:0007669"/>
    <property type="project" value="InterPro"/>
</dbReference>
<evidence type="ECO:0000313" key="6">
    <source>
        <dbReference type="Proteomes" id="UP000887229"/>
    </source>
</evidence>
<keyword evidence="1" id="KW-0479">Metal-binding</keyword>
<dbReference type="InterPro" id="IPR036864">
    <property type="entry name" value="Zn2-C6_fun-type_DNA-bd_sf"/>
</dbReference>
<reference evidence="5" key="1">
    <citation type="journal article" date="2021" name="IMA Fungus">
        <title>Genomic characterization of three marine fungi, including Emericellopsis atlantica sp. nov. with signatures of a generalist lifestyle and marine biomass degradation.</title>
        <authorList>
            <person name="Hagestad O.C."/>
            <person name="Hou L."/>
            <person name="Andersen J.H."/>
            <person name="Hansen E.H."/>
            <person name="Altermark B."/>
            <person name="Li C."/>
            <person name="Kuhnert E."/>
            <person name="Cox R.J."/>
            <person name="Crous P.W."/>
            <person name="Spatafora J.W."/>
            <person name="Lail K."/>
            <person name="Amirebrahimi M."/>
            <person name="Lipzen A."/>
            <person name="Pangilinan J."/>
            <person name="Andreopoulos W."/>
            <person name="Hayes R.D."/>
            <person name="Ng V."/>
            <person name="Grigoriev I.V."/>
            <person name="Jackson S.A."/>
            <person name="Sutton T.D.S."/>
            <person name="Dobson A.D.W."/>
            <person name="Rama T."/>
        </authorList>
    </citation>
    <scope>NUCLEOTIDE SEQUENCE</scope>
    <source>
        <strain evidence="5">TS7</strain>
    </source>
</reference>
<dbReference type="InterPro" id="IPR001138">
    <property type="entry name" value="Zn2Cys6_DnaBD"/>
</dbReference>
<organism evidence="5 6">
    <name type="scientific">Emericellopsis atlantica</name>
    <dbReference type="NCBI Taxonomy" id="2614577"/>
    <lineage>
        <taxon>Eukaryota</taxon>
        <taxon>Fungi</taxon>
        <taxon>Dikarya</taxon>
        <taxon>Ascomycota</taxon>
        <taxon>Pezizomycotina</taxon>
        <taxon>Sordariomycetes</taxon>
        <taxon>Hypocreomycetidae</taxon>
        <taxon>Hypocreales</taxon>
        <taxon>Bionectriaceae</taxon>
        <taxon>Emericellopsis</taxon>
    </lineage>
</organism>
<dbReference type="Pfam" id="PF04082">
    <property type="entry name" value="Fungal_trans"/>
    <property type="match status" value="1"/>
</dbReference>
<gene>
    <name evidence="5" type="ORF">F5Z01DRAFT_665031</name>
</gene>
<sequence>MQRSTRKRSKAACQACHDRKVRCNLALSGPPCINCSLDNVACEPTIRKRHNRPYNGAEQRQTPASPSLATARSEPAADSLNRNETTNVGQPCKTGETHGLGEIAVDPRAGRLAARRTFRPLTAHLDHYRHSQEAEDEASPTETPIFGDPRGISLVSDICEPDKGENSGHLFVHTARTRSLPQDDLHYLRGKGVFQLPDAQTCDALIRAYFHHVHPFFPVVDPKPFLEICSAAGKDSLSIHLLWSMFLAASPFLPLGDIQNAGFKDRKEMKRSMYSKSKALYDAQYEADKITLIQSVLLMSFWYSDTEDRTGPPHWIGVAISLCQTSGLHRRPHVGINNDMIRRQQLWRQIWWACVYRDVWYSMGMGKPMRINLDDCDTEMPSANAVREAISEIPDATQKKYLPHGMDDLCSLWLGLLKLTVSLASILSTHYRVRRVADAPTAVQAAEAQVVACRLLSNRLGGSEDPLVWLHAQLFELYTECVLLVIYRPYLLNPRGQVTEDALDAWRMPLRRKAQAAATASNTVLMNIVTADMIDLCPNTLCMTLVPSMQIHLLNSTSPRRLVRQAGHHCLDFCLKVLRELSMTYFSAEVMLQVFLRAQQKVSRQRLDSNAAGTPVLNTPATLESSAADEPALSVGPEKDVNADPTSTVWYPFLTQDVYFGNDDFWIPFEGVLSDLPTPYGDQNDATDMPDAPLAVHQNRV</sequence>
<keyword evidence="6" id="KW-1185">Reference proteome</keyword>
<dbReference type="OrthoDB" id="4161332at2759"/>
<feature type="compositionally biased region" description="Polar residues" evidence="3">
    <location>
        <begin position="616"/>
        <end position="625"/>
    </location>
</feature>
<dbReference type="PANTHER" id="PTHR47425:SF3">
    <property type="entry name" value="ZN(II)2CYS6 TRANSCRIPTION FACTOR (EUROFUNG)"/>
    <property type="match status" value="1"/>
</dbReference>
<dbReference type="GO" id="GO:0003677">
    <property type="term" value="F:DNA binding"/>
    <property type="evidence" value="ECO:0007669"/>
    <property type="project" value="InterPro"/>
</dbReference>
<dbReference type="CDD" id="cd12148">
    <property type="entry name" value="fungal_TF_MHR"/>
    <property type="match status" value="1"/>
</dbReference>
<feature type="compositionally biased region" description="Polar residues" evidence="3">
    <location>
        <begin position="80"/>
        <end position="89"/>
    </location>
</feature>
<dbReference type="SMART" id="SM00906">
    <property type="entry name" value="Fungal_trans"/>
    <property type="match status" value="1"/>
</dbReference>
<dbReference type="InterPro" id="IPR007219">
    <property type="entry name" value="XnlR_reg_dom"/>
</dbReference>
<dbReference type="CDD" id="cd00067">
    <property type="entry name" value="GAL4"/>
    <property type="match status" value="1"/>
</dbReference>
<dbReference type="SMART" id="SM00066">
    <property type="entry name" value="GAL4"/>
    <property type="match status" value="1"/>
</dbReference>
<feature type="region of interest" description="Disordered" evidence="3">
    <location>
        <begin position="52"/>
        <end position="99"/>
    </location>
</feature>
<feature type="region of interest" description="Disordered" evidence="3">
    <location>
        <begin position="678"/>
        <end position="701"/>
    </location>
</feature>
<dbReference type="GO" id="GO:0006351">
    <property type="term" value="P:DNA-templated transcription"/>
    <property type="evidence" value="ECO:0007669"/>
    <property type="project" value="InterPro"/>
</dbReference>